<evidence type="ECO:0000313" key="3">
    <source>
        <dbReference type="Proteomes" id="UP001299970"/>
    </source>
</evidence>
<dbReference type="RefSeq" id="WP_241037159.1">
    <property type="nucleotide sequence ID" value="NZ_BAAAJF010000015.1"/>
</dbReference>
<comment type="caution">
    <text evidence="2">The sequence shown here is derived from an EMBL/GenBank/DDBJ whole genome shotgun (WGS) entry which is preliminary data.</text>
</comment>
<feature type="domain" description="Mycothiol-dependent maleylpyruvate isomerase metal-binding" evidence="1">
    <location>
        <begin position="13"/>
        <end position="132"/>
    </location>
</feature>
<dbReference type="Pfam" id="PF11716">
    <property type="entry name" value="MDMPI_N"/>
    <property type="match status" value="1"/>
</dbReference>
<dbReference type="InterPro" id="IPR034660">
    <property type="entry name" value="DinB/YfiT-like"/>
</dbReference>
<evidence type="ECO:0000313" key="2">
    <source>
        <dbReference type="EMBL" id="MCH6167028.1"/>
    </source>
</evidence>
<dbReference type="NCBIfam" id="TIGR03083">
    <property type="entry name" value="maleylpyruvate isomerase family mycothiol-dependent enzyme"/>
    <property type="match status" value="1"/>
</dbReference>
<dbReference type="NCBIfam" id="TIGR03086">
    <property type="entry name" value="TIGR03086 family metal-binding protein"/>
    <property type="match status" value="1"/>
</dbReference>
<proteinExistence type="predicted"/>
<dbReference type="Proteomes" id="UP001299970">
    <property type="component" value="Unassembled WGS sequence"/>
</dbReference>
<protein>
    <submittedName>
        <fullName evidence="2">TIGR03086 family metal-binding protein</fullName>
    </submittedName>
</protein>
<keyword evidence="3" id="KW-1185">Reference proteome</keyword>
<dbReference type="InterPro" id="IPR017520">
    <property type="entry name" value="CHP03086"/>
</dbReference>
<dbReference type="Gene3D" id="1.20.120.450">
    <property type="entry name" value="dinb family like domain"/>
    <property type="match status" value="1"/>
</dbReference>
<reference evidence="2 3" key="1">
    <citation type="submission" date="2022-03" db="EMBL/GenBank/DDBJ databases">
        <title>Pseudonocardia alaer sp. nov., a novel actinomycete isolated from reed forest soil.</title>
        <authorList>
            <person name="Wang L."/>
        </authorList>
    </citation>
    <scope>NUCLEOTIDE SEQUENCE [LARGE SCALE GENOMIC DNA]</scope>
    <source>
        <strain evidence="2 3">Y-16303</strain>
    </source>
</reference>
<accession>A0ABS9TET9</accession>
<sequence length="190" mass="20327">MLTAVDVRQIYARCSAEFGAQVHAVDGRWDAPTPLPGWTVRDLVRHIVEEERWAPPLFAGETIDDVGDRFAGDLLGDDPVSAFDDAAARALSVVFADGALDRVVHLSFGDHPGSEYALQLAADHLVHAVDLARALSADEAMDAEVVVAVREWFGPMEAVYREIGAIGPRVEVPAGAGAQAELLGMMGRTP</sequence>
<name>A0ABS9TET9_9PSEU</name>
<dbReference type="EMBL" id="JAKXMK010000012">
    <property type="protein sequence ID" value="MCH6167028.1"/>
    <property type="molecule type" value="Genomic_DNA"/>
</dbReference>
<dbReference type="InterPro" id="IPR024344">
    <property type="entry name" value="MDMPI_metal-binding"/>
</dbReference>
<dbReference type="SUPFAM" id="SSF109854">
    <property type="entry name" value="DinB/YfiT-like putative metalloenzymes"/>
    <property type="match status" value="1"/>
</dbReference>
<dbReference type="InterPro" id="IPR017517">
    <property type="entry name" value="Maleyloyr_isom"/>
</dbReference>
<gene>
    <name evidence="2" type="ORF">MMF94_15170</name>
</gene>
<evidence type="ECO:0000259" key="1">
    <source>
        <dbReference type="Pfam" id="PF11716"/>
    </source>
</evidence>
<organism evidence="2 3">
    <name type="scientific">Pseudonocardia alaniniphila</name>
    <dbReference type="NCBI Taxonomy" id="75291"/>
    <lineage>
        <taxon>Bacteria</taxon>
        <taxon>Bacillati</taxon>
        <taxon>Actinomycetota</taxon>
        <taxon>Actinomycetes</taxon>
        <taxon>Pseudonocardiales</taxon>
        <taxon>Pseudonocardiaceae</taxon>
        <taxon>Pseudonocardia</taxon>
    </lineage>
</organism>